<protein>
    <submittedName>
        <fullName evidence="2">Lipid-binding START domain-containing protein</fullName>
    </submittedName>
</protein>
<dbReference type="Gene3D" id="3.30.530.20">
    <property type="match status" value="1"/>
</dbReference>
<evidence type="ECO:0000313" key="2">
    <source>
        <dbReference type="EMBL" id="QKF94828.1"/>
    </source>
</evidence>
<sequence length="204" mass="23473">MQTNNYSKKANELLDLAKAYLSETNWTNVESGSPKTTLKKKYFKHLSPIACYILTTKSNKSVEELTGKIWDVNEEIVKKNDQEITMWEQPYSGMDWKVCHQTNSTPWPLYHRELVFSQSKIIEGNTTWLIASSVDPSEAKVPTTPSKYYLANVIMSIWKFTKLDQNETEITRIVHIEPNGLIPEFFVNASATKHVKIIEKLANE</sequence>
<keyword evidence="3" id="KW-1185">Reference proteome</keyword>
<reference evidence="2 3" key="1">
    <citation type="submission" date="2020-04" db="EMBL/GenBank/DDBJ databases">
        <title>Advantages and limits of metagenomic assembly and binning of a giant virus.</title>
        <authorList>
            <person name="Schulz F."/>
            <person name="Andreani J."/>
            <person name="Francis R."/>
            <person name="Boudjemaa H."/>
            <person name="Bou Khalil J.Y."/>
            <person name="Lee J."/>
            <person name="La Scola B."/>
            <person name="Woyke T."/>
        </authorList>
    </citation>
    <scope>NUCLEOTIDE SEQUENCE [LARGE SCALE GENOMIC DNA]</scope>
    <source>
        <strain evidence="2 3">FV1/VV64</strain>
    </source>
</reference>
<dbReference type="GO" id="GO:0008289">
    <property type="term" value="F:lipid binding"/>
    <property type="evidence" value="ECO:0007669"/>
    <property type="project" value="InterPro"/>
</dbReference>
<dbReference type="SUPFAM" id="SSF55961">
    <property type="entry name" value="Bet v1-like"/>
    <property type="match status" value="1"/>
</dbReference>
<gene>
    <name evidence="2" type="ORF">Fadolivirus_1_1370</name>
</gene>
<evidence type="ECO:0000259" key="1">
    <source>
        <dbReference type="Pfam" id="PF01852"/>
    </source>
</evidence>
<dbReference type="InterPro" id="IPR002913">
    <property type="entry name" value="START_lipid-bd_dom"/>
</dbReference>
<proteinExistence type="predicted"/>
<accession>A0A7D3UQY4</accession>
<organism evidence="2 3">
    <name type="scientific">Fadolivirus FV1/VV64</name>
    <dbReference type="NCBI Taxonomy" id="3070911"/>
    <lineage>
        <taxon>Viruses</taxon>
        <taxon>Varidnaviria</taxon>
        <taxon>Bamfordvirae</taxon>
        <taxon>Nucleocytoviricota</taxon>
        <taxon>Megaviricetes</taxon>
        <taxon>Imitervirales</taxon>
        <taxon>Mimiviridae</taxon>
        <taxon>Klosneuvirinae</taxon>
        <taxon>Fadolivirus</taxon>
        <taxon>Fadolivirus algeromassiliense</taxon>
    </lineage>
</organism>
<dbReference type="EMBL" id="MT418680">
    <property type="protein sequence ID" value="QKF94828.1"/>
    <property type="molecule type" value="Genomic_DNA"/>
</dbReference>
<dbReference type="InterPro" id="IPR023393">
    <property type="entry name" value="START-like_dom_sf"/>
</dbReference>
<dbReference type="Proteomes" id="UP001162001">
    <property type="component" value="Segment"/>
</dbReference>
<name>A0A7D3UQY4_9VIRU</name>
<dbReference type="Pfam" id="PF01852">
    <property type="entry name" value="START"/>
    <property type="match status" value="1"/>
</dbReference>
<evidence type="ECO:0000313" key="3">
    <source>
        <dbReference type="Proteomes" id="UP001162001"/>
    </source>
</evidence>
<feature type="domain" description="START" evidence="1">
    <location>
        <begin position="15"/>
        <end position="189"/>
    </location>
</feature>